<dbReference type="HOGENOM" id="CLU_2051354_0_0_1"/>
<dbReference type="VEuPathDB" id="FungiDB:TEQG_04808"/>
<evidence type="ECO:0000313" key="1">
    <source>
        <dbReference type="EMBL" id="EGE05799.1"/>
    </source>
</evidence>
<organism evidence="1 2">
    <name type="scientific">Trichophyton equinum (strain ATCC MYA-4606 / CBS 127.97)</name>
    <name type="common">Horse ringworm fungus</name>
    <dbReference type="NCBI Taxonomy" id="559882"/>
    <lineage>
        <taxon>Eukaryota</taxon>
        <taxon>Fungi</taxon>
        <taxon>Dikarya</taxon>
        <taxon>Ascomycota</taxon>
        <taxon>Pezizomycotina</taxon>
        <taxon>Eurotiomycetes</taxon>
        <taxon>Eurotiomycetidae</taxon>
        <taxon>Onygenales</taxon>
        <taxon>Arthrodermataceae</taxon>
        <taxon>Trichophyton</taxon>
    </lineage>
</organism>
<dbReference type="Proteomes" id="UP000009169">
    <property type="component" value="Unassembled WGS sequence"/>
</dbReference>
<dbReference type="EMBL" id="DS995742">
    <property type="protein sequence ID" value="EGE05799.1"/>
    <property type="molecule type" value="Genomic_DNA"/>
</dbReference>
<name>F2PV81_TRIEC</name>
<keyword evidence="2" id="KW-1185">Reference proteome</keyword>
<gene>
    <name evidence="1" type="ORF">TEQG_04808</name>
</gene>
<evidence type="ECO:0000313" key="2">
    <source>
        <dbReference type="Proteomes" id="UP000009169"/>
    </source>
</evidence>
<sequence>MKQCIAAFRGTQCRGIRRDNFSVLAAKYQPLSENNIMERPANVREVTRFIKPRRARLSKEVAVSRPNTRAQGASLEEPLETVASRRYKKKTQPPGLMYILSAAETALSSTSQTKWPVPFLDET</sequence>
<proteinExistence type="predicted"/>
<reference evidence="2" key="1">
    <citation type="journal article" date="2012" name="MBio">
        <title>Comparative genome analysis of Trichophyton rubrum and related dermatophytes reveals candidate genes involved in infection.</title>
        <authorList>
            <person name="Martinez D.A."/>
            <person name="Oliver B.G."/>
            <person name="Graeser Y."/>
            <person name="Goldberg J.M."/>
            <person name="Li W."/>
            <person name="Martinez-Rossi N.M."/>
            <person name="Monod M."/>
            <person name="Shelest E."/>
            <person name="Barton R.C."/>
            <person name="Birch E."/>
            <person name="Brakhage A.A."/>
            <person name="Chen Z."/>
            <person name="Gurr S.J."/>
            <person name="Heiman D."/>
            <person name="Heitman J."/>
            <person name="Kosti I."/>
            <person name="Rossi A."/>
            <person name="Saif S."/>
            <person name="Samalova M."/>
            <person name="Saunders C.W."/>
            <person name="Shea T."/>
            <person name="Summerbell R.C."/>
            <person name="Xu J."/>
            <person name="Young S."/>
            <person name="Zeng Q."/>
            <person name="Birren B.W."/>
            <person name="Cuomo C.A."/>
            <person name="White T.C."/>
        </authorList>
    </citation>
    <scope>NUCLEOTIDE SEQUENCE [LARGE SCALE GENOMIC DNA]</scope>
    <source>
        <strain evidence="2">ATCC MYA-4606 / CBS 127.97</strain>
    </source>
</reference>
<protein>
    <submittedName>
        <fullName evidence="1">Uncharacterized protein</fullName>
    </submittedName>
</protein>
<accession>F2PV81</accession>
<dbReference type="AlphaFoldDB" id="F2PV81"/>